<keyword evidence="2" id="KW-1185">Reference proteome</keyword>
<proteinExistence type="predicted"/>
<dbReference type="Proteomes" id="UP000444316">
    <property type="component" value="Unassembled WGS sequence"/>
</dbReference>
<dbReference type="EMBL" id="WWCL01000005">
    <property type="protein sequence ID" value="MYN47476.1"/>
    <property type="molecule type" value="Genomic_DNA"/>
</dbReference>
<organism evidence="1 2">
    <name type="scientific">Duganella fentianensis</name>
    <dbReference type="NCBI Taxonomy" id="2692177"/>
    <lineage>
        <taxon>Bacteria</taxon>
        <taxon>Pseudomonadati</taxon>
        <taxon>Pseudomonadota</taxon>
        <taxon>Betaproteobacteria</taxon>
        <taxon>Burkholderiales</taxon>
        <taxon>Oxalobacteraceae</taxon>
        <taxon>Telluria group</taxon>
        <taxon>Duganella</taxon>
    </lineage>
</organism>
<dbReference type="AlphaFoldDB" id="A0A845I6A1"/>
<reference evidence="1" key="1">
    <citation type="submission" date="2019-12" db="EMBL/GenBank/DDBJ databases">
        <title>Novel species isolated from a subtropical stream in China.</title>
        <authorList>
            <person name="Lu H."/>
        </authorList>
    </citation>
    <scope>NUCLEOTIDE SEQUENCE [LARGE SCALE GENOMIC DNA]</scope>
    <source>
        <strain evidence="1">FT93W</strain>
    </source>
</reference>
<protein>
    <submittedName>
        <fullName evidence="1">Uncharacterized protein</fullName>
    </submittedName>
</protein>
<dbReference type="RefSeq" id="WP_161036884.1">
    <property type="nucleotide sequence ID" value="NZ_WWCL01000005.1"/>
</dbReference>
<gene>
    <name evidence="1" type="ORF">GTP23_20740</name>
</gene>
<sequence length="242" mass="26819">MAALPPPSIRPLPRSAAPRWLTAALLLALALQILWQSLQPAPRAQAAELPAVPPLALLQLASLGEPVALAKASMLYVQSHDEQAGLSIAFRALDYVRLRDWLATILTLDPRSQYPLLAASEVYAAVSDPVRARLMLELVYQRYREDPQRRWPWLAHAALVARHQLHDMPLARRYAAALRSQAGAAQLPAWTRELEIFIAEDMQQSDSARTLIGALISSGQITDPHELAFLAHRLEQLAPVQH</sequence>
<name>A0A845I6A1_9BURK</name>
<accession>A0A845I6A1</accession>
<comment type="caution">
    <text evidence="1">The sequence shown here is derived from an EMBL/GenBank/DDBJ whole genome shotgun (WGS) entry which is preliminary data.</text>
</comment>
<evidence type="ECO:0000313" key="2">
    <source>
        <dbReference type="Proteomes" id="UP000444316"/>
    </source>
</evidence>
<evidence type="ECO:0000313" key="1">
    <source>
        <dbReference type="EMBL" id="MYN47476.1"/>
    </source>
</evidence>